<dbReference type="EMBL" id="GECU01035504">
    <property type="protein sequence ID" value="JAS72202.1"/>
    <property type="molecule type" value="Transcribed_RNA"/>
</dbReference>
<organism evidence="1">
    <name type="scientific">Homalodisca liturata</name>
    <dbReference type="NCBI Taxonomy" id="320908"/>
    <lineage>
        <taxon>Eukaryota</taxon>
        <taxon>Metazoa</taxon>
        <taxon>Ecdysozoa</taxon>
        <taxon>Arthropoda</taxon>
        <taxon>Hexapoda</taxon>
        <taxon>Insecta</taxon>
        <taxon>Pterygota</taxon>
        <taxon>Neoptera</taxon>
        <taxon>Paraneoptera</taxon>
        <taxon>Hemiptera</taxon>
        <taxon>Auchenorrhyncha</taxon>
        <taxon>Membracoidea</taxon>
        <taxon>Cicadellidae</taxon>
        <taxon>Cicadellinae</taxon>
        <taxon>Proconiini</taxon>
        <taxon>Homalodisca</taxon>
    </lineage>
</organism>
<feature type="non-terminal residue" evidence="1">
    <location>
        <position position="1"/>
    </location>
</feature>
<accession>A0A1B6HC79</accession>
<sequence length="121" mass="13798">HFTLSEDISHERYILVMPCEHPIELSSLRKWLTSNSEGEIVVKKCPKCSSIIENCQLMPEVKANKRTIDEIKAKDFGSLEEIAELRDCILTEMHAVPFHIFSTDQVCSSTEMSVMRTLSIV</sequence>
<dbReference type="SUPFAM" id="SSF57850">
    <property type="entry name" value="RING/U-box"/>
    <property type="match status" value="1"/>
</dbReference>
<feature type="non-terminal residue" evidence="1">
    <location>
        <position position="121"/>
    </location>
</feature>
<gene>
    <name evidence="1" type="ORF">g.58632</name>
</gene>
<name>A0A1B6HC79_9HEMI</name>
<protein>
    <submittedName>
        <fullName evidence="1">Uncharacterized protein</fullName>
    </submittedName>
</protein>
<proteinExistence type="predicted"/>
<evidence type="ECO:0000313" key="1">
    <source>
        <dbReference type="EMBL" id="JAS72202.1"/>
    </source>
</evidence>
<dbReference type="AlphaFoldDB" id="A0A1B6HC79"/>
<reference evidence="1" key="1">
    <citation type="submission" date="2015-11" db="EMBL/GenBank/DDBJ databases">
        <title>De novo transcriptome assembly of four potential Pierce s Disease insect vectors from Arizona vineyards.</title>
        <authorList>
            <person name="Tassone E.E."/>
        </authorList>
    </citation>
    <scope>NUCLEOTIDE SEQUENCE</scope>
</reference>